<dbReference type="Pfam" id="PF13561">
    <property type="entry name" value="adh_short_C2"/>
    <property type="match status" value="1"/>
</dbReference>
<comment type="caution">
    <text evidence="2">The sequence shown here is derived from an EMBL/GenBank/DDBJ whole genome shotgun (WGS) entry which is preliminary data.</text>
</comment>
<evidence type="ECO:0000256" key="1">
    <source>
        <dbReference type="ARBA" id="ARBA00006484"/>
    </source>
</evidence>
<dbReference type="InterPro" id="IPR002347">
    <property type="entry name" value="SDR_fam"/>
</dbReference>
<accession>A0ABV3R0W5</accession>
<proteinExistence type="inferred from homology"/>
<dbReference type="Gene3D" id="3.40.50.720">
    <property type="entry name" value="NAD(P)-binding Rossmann-like Domain"/>
    <property type="match status" value="1"/>
</dbReference>
<sequence>MRHPAIVTGGASGIGMAVVKRLLDDGWPVAVVDSDVDALASADSAFSDENAIFLAADVTDEDEIAVAFDEIVDRLGLIGGLVNSAGIVRDLPADETTSELFREVLDVNLVGAFIASRAALERMGATLSIVNIASVSGLRAVRGQIAYGASKAGLKLMSDVLALEYGAHGVRVNCVAPGPIETPAMSKHRPDERRLWTRQIPQGRYGEPDEVAAAVAFLLSPEASFVNGHTLSVDGGFLSAGIVG</sequence>
<dbReference type="InterPro" id="IPR020904">
    <property type="entry name" value="Sc_DH/Rdtase_CS"/>
</dbReference>
<dbReference type="PANTHER" id="PTHR42760">
    <property type="entry name" value="SHORT-CHAIN DEHYDROGENASES/REDUCTASES FAMILY MEMBER"/>
    <property type="match status" value="1"/>
</dbReference>
<keyword evidence="2" id="KW-0560">Oxidoreductase</keyword>
<reference evidence="2 3" key="1">
    <citation type="submission" date="2024-06" db="EMBL/GenBank/DDBJ databases">
        <authorList>
            <person name="Tuo L."/>
        </authorList>
    </citation>
    <scope>NUCLEOTIDE SEQUENCE [LARGE SCALE GENOMIC DNA]</scope>
    <source>
        <strain evidence="2 3">ZMM04-5</strain>
    </source>
</reference>
<gene>
    <name evidence="2" type="ORF">ABUE31_12775</name>
</gene>
<dbReference type="EC" id="1.1.1.-" evidence="2"/>
<name>A0ABV3R0W5_9HYPH</name>
<comment type="similarity">
    <text evidence="1">Belongs to the short-chain dehydrogenases/reductases (SDR) family.</text>
</comment>
<dbReference type="CDD" id="cd05233">
    <property type="entry name" value="SDR_c"/>
    <property type="match status" value="1"/>
</dbReference>
<dbReference type="SUPFAM" id="SSF51735">
    <property type="entry name" value="NAD(P)-binding Rossmann-fold domains"/>
    <property type="match status" value="1"/>
</dbReference>
<dbReference type="PRINTS" id="PR00081">
    <property type="entry name" value="GDHRDH"/>
</dbReference>
<dbReference type="RefSeq" id="WP_367723983.1">
    <property type="nucleotide sequence ID" value="NZ_JBFOCI010000003.1"/>
</dbReference>
<organism evidence="2 3">
    <name type="scientific">Mesorhizobium marinum</name>
    <dbReference type="NCBI Taxonomy" id="3228790"/>
    <lineage>
        <taxon>Bacteria</taxon>
        <taxon>Pseudomonadati</taxon>
        <taxon>Pseudomonadota</taxon>
        <taxon>Alphaproteobacteria</taxon>
        <taxon>Hyphomicrobiales</taxon>
        <taxon>Phyllobacteriaceae</taxon>
        <taxon>Mesorhizobium</taxon>
    </lineage>
</organism>
<keyword evidence="3" id="KW-1185">Reference proteome</keyword>
<dbReference type="InterPro" id="IPR036291">
    <property type="entry name" value="NAD(P)-bd_dom_sf"/>
</dbReference>
<dbReference type="GO" id="GO:0016491">
    <property type="term" value="F:oxidoreductase activity"/>
    <property type="evidence" value="ECO:0007669"/>
    <property type="project" value="UniProtKB-KW"/>
</dbReference>
<evidence type="ECO:0000313" key="2">
    <source>
        <dbReference type="EMBL" id="MEW9806858.1"/>
    </source>
</evidence>
<protein>
    <submittedName>
        <fullName evidence="2">SDR family NAD(P)-dependent oxidoreductase</fullName>
        <ecNumber evidence="2">1.1.1.-</ecNumber>
    </submittedName>
</protein>
<evidence type="ECO:0000313" key="3">
    <source>
        <dbReference type="Proteomes" id="UP001556196"/>
    </source>
</evidence>
<dbReference type="EMBL" id="JBFOCI010000003">
    <property type="protein sequence ID" value="MEW9806858.1"/>
    <property type="molecule type" value="Genomic_DNA"/>
</dbReference>
<dbReference type="PRINTS" id="PR00080">
    <property type="entry name" value="SDRFAMILY"/>
</dbReference>
<dbReference type="PROSITE" id="PS00061">
    <property type="entry name" value="ADH_SHORT"/>
    <property type="match status" value="1"/>
</dbReference>
<dbReference type="Proteomes" id="UP001556196">
    <property type="component" value="Unassembled WGS sequence"/>
</dbReference>